<dbReference type="AlphaFoldDB" id="A0A101IVU6"/>
<evidence type="ECO:0000256" key="1">
    <source>
        <dbReference type="SAM" id="MobiDB-lite"/>
    </source>
</evidence>
<dbReference type="Pfam" id="PF11950">
    <property type="entry name" value="DUF3467"/>
    <property type="match status" value="1"/>
</dbReference>
<protein>
    <recommendedName>
        <fullName evidence="4">DUF3467 domain-containing protein</fullName>
    </recommendedName>
</protein>
<dbReference type="PATRIC" id="fig|2198.3.peg.569"/>
<gene>
    <name evidence="2" type="ORF">XE10_0736</name>
</gene>
<comment type="caution">
    <text evidence="2">The sequence shown here is derived from an EMBL/GenBank/DDBJ whole genome shotgun (WGS) entry which is preliminary data.</text>
</comment>
<evidence type="ECO:0000313" key="3">
    <source>
        <dbReference type="Proteomes" id="UP000054598"/>
    </source>
</evidence>
<feature type="compositionally biased region" description="Basic and acidic residues" evidence="1">
    <location>
        <begin position="103"/>
        <end position="112"/>
    </location>
</feature>
<accession>A0A101IVU6</accession>
<name>A0A101IVU6_9EURY</name>
<evidence type="ECO:0008006" key="4">
    <source>
        <dbReference type="Google" id="ProtNLM"/>
    </source>
</evidence>
<dbReference type="InterPro" id="IPR021857">
    <property type="entry name" value="DUF3467"/>
</dbReference>
<evidence type="ECO:0000313" key="2">
    <source>
        <dbReference type="EMBL" id="KUL02302.1"/>
    </source>
</evidence>
<proteinExistence type="predicted"/>
<dbReference type="EMBL" id="LGHE01000065">
    <property type="protein sequence ID" value="KUL02302.1"/>
    <property type="molecule type" value="Genomic_DNA"/>
</dbReference>
<feature type="compositionally biased region" description="Acidic residues" evidence="1">
    <location>
        <begin position="115"/>
        <end position="125"/>
    </location>
</feature>
<organism evidence="2 3">
    <name type="scientific">Methanoculleus marisnigri</name>
    <dbReference type="NCBI Taxonomy" id="2198"/>
    <lineage>
        <taxon>Archaea</taxon>
        <taxon>Methanobacteriati</taxon>
        <taxon>Methanobacteriota</taxon>
        <taxon>Stenosarchaea group</taxon>
        <taxon>Methanomicrobia</taxon>
        <taxon>Methanomicrobiales</taxon>
        <taxon>Methanomicrobiaceae</taxon>
        <taxon>Methanoculleus</taxon>
    </lineage>
</organism>
<sequence length="132" mass="14887">MKSEKKVEAKKNRVVVEKLGQKVPLNKYYEYSPSEPKLNLAYTKYVNAFTGNVSNEDVFIDFIELPGRKVGGVQTIDGCRLYFTHNAAKTLCDLLHEIVKQIESNSDEKDNQGNEPEENQGSESEEGGKNNE</sequence>
<feature type="region of interest" description="Disordered" evidence="1">
    <location>
        <begin position="103"/>
        <end position="132"/>
    </location>
</feature>
<reference evidence="3" key="1">
    <citation type="journal article" date="2015" name="MBio">
        <title>Genome-Resolved Metagenomic Analysis Reveals Roles for Candidate Phyla and Other Microbial Community Members in Biogeochemical Transformations in Oil Reservoirs.</title>
        <authorList>
            <person name="Hu P."/>
            <person name="Tom L."/>
            <person name="Singh A."/>
            <person name="Thomas B.C."/>
            <person name="Baker B.J."/>
            <person name="Piceno Y.M."/>
            <person name="Andersen G.L."/>
            <person name="Banfield J.F."/>
        </authorList>
    </citation>
    <scope>NUCLEOTIDE SEQUENCE [LARGE SCALE GENOMIC DNA]</scope>
</reference>
<dbReference type="Proteomes" id="UP000054598">
    <property type="component" value="Unassembled WGS sequence"/>
</dbReference>